<gene>
    <name evidence="1" type="primary">amj</name>
    <name evidence="2" type="ORF">CSC94_16345</name>
</gene>
<comment type="similarity">
    <text evidence="1">Belongs to the Amj family.</text>
</comment>
<keyword evidence="3" id="KW-1185">Reference proteome</keyword>
<comment type="caution">
    <text evidence="2">The sequence shown here is derived from an EMBL/GenBank/DDBJ whole genome shotgun (WGS) entry which is preliminary data.</text>
</comment>
<feature type="transmembrane region" description="Helical" evidence="1">
    <location>
        <begin position="234"/>
        <end position="257"/>
    </location>
</feature>
<dbReference type="HAMAP" id="MF_02077">
    <property type="entry name" value="Amj_flippase"/>
    <property type="match status" value="1"/>
</dbReference>
<dbReference type="GO" id="GO:0009252">
    <property type="term" value="P:peptidoglycan biosynthetic process"/>
    <property type="evidence" value="ECO:0007669"/>
    <property type="project" value="UniProtKB-UniRule"/>
</dbReference>
<name>A0A2G1QK74_9HYPH</name>
<comment type="pathway">
    <text evidence="1">Cell wall biogenesis; peptidoglycan biosynthesis.</text>
</comment>
<comment type="subcellular location">
    <subcellularLocation>
        <location evidence="1">Cell membrane</location>
        <topology evidence="1">Multi-pass membrane protein</topology>
    </subcellularLocation>
</comment>
<dbReference type="UniPathway" id="UPA00219"/>
<keyword evidence="1" id="KW-1003">Cell membrane</keyword>
<evidence type="ECO:0000256" key="1">
    <source>
        <dbReference type="HAMAP-Rule" id="MF_02077"/>
    </source>
</evidence>
<keyword evidence="1" id="KW-0133">Cell shape</keyword>
<sequence length="267" mass="28718">MDVQLVFVLAFTFVIHLVGTLAFAFRIAGVRTGQIAVAFSLFNILVLISRTANSFQGPLLAKRVETAIGSRLTASLDFDFLLILMMASVATLVGGLLIPTFQRLSSIAVSNFGQHRSLFRLICRSLTPRGVSILTESVSLPRYSSVAATSLGMKAPFSIILMNFFATALWTVGGLAAIYAGTLQPEFRVTSSSLSAVINGVATILLFTAVDPFLAGMTDDVVKGRETEARFRQVVVWMVLSRFAGTAVAPVLLWPAAHLIASISTWI</sequence>
<proteinExistence type="inferred from homology"/>
<dbReference type="EMBL" id="PDVP01000011">
    <property type="protein sequence ID" value="PHP65892.1"/>
    <property type="molecule type" value="Genomic_DNA"/>
</dbReference>
<organism evidence="2 3">
    <name type="scientific">Zhengella mangrovi</name>
    <dbReference type="NCBI Taxonomy" id="1982044"/>
    <lineage>
        <taxon>Bacteria</taxon>
        <taxon>Pseudomonadati</taxon>
        <taxon>Pseudomonadota</taxon>
        <taxon>Alphaproteobacteria</taxon>
        <taxon>Hyphomicrobiales</taxon>
        <taxon>Notoacmeibacteraceae</taxon>
        <taxon>Zhengella</taxon>
    </lineage>
</organism>
<keyword evidence="1" id="KW-0812">Transmembrane</keyword>
<keyword evidence="1" id="KW-0961">Cell wall biogenesis/degradation</keyword>
<comment type="function">
    <text evidence="1">Involved in peptidoglycan biosynthesis. Transports lipid-linked peptidoglycan precursors from the inner to the outer leaflet of the cytoplasmic membrane.</text>
</comment>
<keyword evidence="1" id="KW-0813">Transport</keyword>
<accession>A0A2G1QK74</accession>
<reference evidence="2 3" key="1">
    <citation type="submission" date="2017-10" db="EMBL/GenBank/DDBJ databases">
        <title>Sedimentibacterium mangrovi gen. nov., sp. nov., a novel member of family Phyllobacteriacea isolated from mangrove sediment.</title>
        <authorList>
            <person name="Liao H."/>
            <person name="Tian Y."/>
        </authorList>
    </citation>
    <scope>NUCLEOTIDE SEQUENCE [LARGE SCALE GENOMIC DNA]</scope>
    <source>
        <strain evidence="2 3">X9-2-2</strain>
    </source>
</reference>
<dbReference type="OrthoDB" id="7888986at2"/>
<feature type="transmembrane region" description="Helical" evidence="1">
    <location>
        <begin position="80"/>
        <end position="98"/>
    </location>
</feature>
<keyword evidence="1" id="KW-0472">Membrane</keyword>
<evidence type="ECO:0000313" key="3">
    <source>
        <dbReference type="Proteomes" id="UP000221168"/>
    </source>
</evidence>
<dbReference type="GO" id="GO:0071555">
    <property type="term" value="P:cell wall organization"/>
    <property type="evidence" value="ECO:0007669"/>
    <property type="project" value="UniProtKB-KW"/>
</dbReference>
<feature type="transmembrane region" description="Helical" evidence="1">
    <location>
        <begin position="6"/>
        <end position="28"/>
    </location>
</feature>
<keyword evidence="1" id="KW-1133">Transmembrane helix</keyword>
<evidence type="ECO:0000313" key="2">
    <source>
        <dbReference type="EMBL" id="PHP65892.1"/>
    </source>
</evidence>
<feature type="transmembrane region" description="Helical" evidence="1">
    <location>
        <begin position="35"/>
        <end position="52"/>
    </location>
</feature>
<dbReference type="InterPro" id="IPR021260">
    <property type="entry name" value="Amj"/>
</dbReference>
<feature type="transmembrane region" description="Helical" evidence="1">
    <location>
        <begin position="160"/>
        <end position="181"/>
    </location>
</feature>
<dbReference type="AlphaFoldDB" id="A0A2G1QK74"/>
<protein>
    <recommendedName>
        <fullName evidence="1">Lipid II flippase Amj</fullName>
    </recommendedName>
</protein>
<dbReference type="Proteomes" id="UP000221168">
    <property type="component" value="Unassembled WGS sequence"/>
</dbReference>
<dbReference type="GO" id="GO:0005886">
    <property type="term" value="C:plasma membrane"/>
    <property type="evidence" value="ECO:0007669"/>
    <property type="project" value="UniProtKB-SubCell"/>
</dbReference>
<dbReference type="GO" id="GO:0015648">
    <property type="term" value="F:lipid-linked peptidoglycan transporter activity"/>
    <property type="evidence" value="ECO:0007669"/>
    <property type="project" value="UniProtKB-UniRule"/>
</dbReference>
<keyword evidence="1" id="KW-0573">Peptidoglycan synthesis</keyword>
<feature type="transmembrane region" description="Helical" evidence="1">
    <location>
        <begin position="193"/>
        <end position="214"/>
    </location>
</feature>
<dbReference type="Pfam" id="PF10997">
    <property type="entry name" value="Amj"/>
    <property type="match status" value="1"/>
</dbReference>
<dbReference type="GO" id="GO:0008360">
    <property type="term" value="P:regulation of cell shape"/>
    <property type="evidence" value="ECO:0007669"/>
    <property type="project" value="UniProtKB-KW"/>
</dbReference>